<dbReference type="InterPro" id="IPR019734">
    <property type="entry name" value="TPR_rpt"/>
</dbReference>
<organism evidence="4 5">
    <name type="scientific">Xanthobacter tagetidis</name>
    <dbReference type="NCBI Taxonomy" id="60216"/>
    <lineage>
        <taxon>Bacteria</taxon>
        <taxon>Pseudomonadati</taxon>
        <taxon>Pseudomonadota</taxon>
        <taxon>Alphaproteobacteria</taxon>
        <taxon>Hyphomicrobiales</taxon>
        <taxon>Xanthobacteraceae</taxon>
        <taxon>Xanthobacter</taxon>
    </lineage>
</organism>
<sequence length="659" mass="70749">MAKDIRPDLARAGALHQSGRLDEAVALYRSLLKASPEAFEAARLLVLALLQSGRLGEAHAAARKARDAHRGNAHAHLLLGAVRQAEGKPEKALDSFEKARALDPALVEAQYMAANALLQLGRLPDAVERYDRALALRPQLAEALANRAVALSRLGRPEAALADCDRLVALDPRDPQRHISRAGTLLELGRFAEATRAADAARVLAPKLADAHFLKGQGLAGQADIDGAAEAFAAAVNIAPDRPTFQAALVRSERQRGRLDEALRLAEAATAGTGGSPALFQELAELRRERREPADAFDAVDKALALDPRSAGALTAKARLLIDRGEHAAARGLVDAALGADPAFPMARYLRAADDLAEGRWAEGWAEYESRASFLPPPYRPLPFARWDGQSVPDELVVVGEQGTGDHIMFGRLLRLLAERGIRTRFLTKARLVPLLSRIDARVRVVSSLDDLDTTAPGLAWVPLASLPRLIAPDPALWPQAPYLNADPERVGRWTGRFGDGFTIGISWQGDPSAAVDVGRSVPLDLFAPLAALDGVRLVSLQQGVGAEQLDGCAFGDRVARLGPECDADGAFVDTAAILQHIDLVVTIDTALAHLAGARGRPALVALKVAPEWRWGREGERTPLYSSLRLMRQDVPGDFAGVFDRIAHRVRALQRGDAL</sequence>
<dbReference type="EMBL" id="RCTF01000011">
    <property type="protein sequence ID" value="RLP77203.1"/>
    <property type="molecule type" value="Genomic_DNA"/>
</dbReference>
<dbReference type="Pfam" id="PF13432">
    <property type="entry name" value="TPR_16"/>
    <property type="match status" value="3"/>
</dbReference>
<dbReference type="PROSITE" id="PS50005">
    <property type="entry name" value="TPR"/>
    <property type="match status" value="2"/>
</dbReference>
<dbReference type="GO" id="GO:0042802">
    <property type="term" value="F:identical protein binding"/>
    <property type="evidence" value="ECO:0007669"/>
    <property type="project" value="InterPro"/>
</dbReference>
<dbReference type="InterPro" id="IPR011717">
    <property type="entry name" value="TPR-4"/>
</dbReference>
<evidence type="ECO:0000256" key="1">
    <source>
        <dbReference type="ARBA" id="ARBA00022737"/>
    </source>
</evidence>
<dbReference type="SMART" id="SM00028">
    <property type="entry name" value="TPR"/>
    <property type="match status" value="8"/>
</dbReference>
<feature type="repeat" description="TPR" evidence="3">
    <location>
        <begin position="73"/>
        <end position="106"/>
    </location>
</feature>
<keyword evidence="1" id="KW-0677">Repeat</keyword>
<evidence type="ECO:0000256" key="2">
    <source>
        <dbReference type="ARBA" id="ARBA00022803"/>
    </source>
</evidence>
<dbReference type="OrthoDB" id="6193797at2"/>
<dbReference type="AlphaFoldDB" id="A0A3L7AA72"/>
<gene>
    <name evidence="4" type="ORF">D9R14_14490</name>
</gene>
<dbReference type="Proteomes" id="UP000269692">
    <property type="component" value="Unassembled WGS sequence"/>
</dbReference>
<keyword evidence="5" id="KW-1185">Reference proteome</keyword>
<comment type="caution">
    <text evidence="4">The sequence shown here is derived from an EMBL/GenBank/DDBJ whole genome shotgun (WGS) entry which is preliminary data.</text>
</comment>
<feature type="repeat" description="TPR" evidence="3">
    <location>
        <begin position="107"/>
        <end position="140"/>
    </location>
</feature>
<dbReference type="Pfam" id="PF07721">
    <property type="entry name" value="TPR_4"/>
    <property type="match status" value="1"/>
</dbReference>
<dbReference type="PANTHER" id="PTHR44858:SF1">
    <property type="entry name" value="UDP-N-ACETYLGLUCOSAMINE--PEPTIDE N-ACETYLGLUCOSAMINYLTRANSFERASE SPINDLY-RELATED"/>
    <property type="match status" value="1"/>
</dbReference>
<accession>A0A3L7AA72</accession>
<dbReference type="InterPro" id="IPR011990">
    <property type="entry name" value="TPR-like_helical_dom_sf"/>
</dbReference>
<dbReference type="SUPFAM" id="SSF53756">
    <property type="entry name" value="UDP-Glycosyltransferase/glycogen phosphorylase"/>
    <property type="match status" value="1"/>
</dbReference>
<evidence type="ECO:0000313" key="5">
    <source>
        <dbReference type="Proteomes" id="UP000269692"/>
    </source>
</evidence>
<dbReference type="Gene3D" id="3.40.50.2000">
    <property type="entry name" value="Glycogen Phosphorylase B"/>
    <property type="match status" value="1"/>
</dbReference>
<name>A0A3L7AA72_9HYPH</name>
<keyword evidence="2 3" id="KW-0802">TPR repeat</keyword>
<protein>
    <submittedName>
        <fullName evidence="4">Tetratricopeptide repeat protein</fullName>
    </submittedName>
</protein>
<dbReference type="SUPFAM" id="SSF48452">
    <property type="entry name" value="TPR-like"/>
    <property type="match status" value="3"/>
</dbReference>
<dbReference type="Pfam" id="PF14559">
    <property type="entry name" value="TPR_19"/>
    <property type="match status" value="1"/>
</dbReference>
<reference evidence="4 5" key="1">
    <citation type="submission" date="2018-10" db="EMBL/GenBank/DDBJ databases">
        <title>Xanthobacter tagetidis genome sequencing and assembly.</title>
        <authorList>
            <person name="Maclea K.S."/>
            <person name="Goen A.E."/>
            <person name="Fatima S.A."/>
        </authorList>
    </citation>
    <scope>NUCLEOTIDE SEQUENCE [LARGE SCALE GENOMIC DNA]</scope>
    <source>
        <strain evidence="4 5">ATCC 700314</strain>
    </source>
</reference>
<proteinExistence type="predicted"/>
<dbReference type="RefSeq" id="WP_121624041.1">
    <property type="nucleotide sequence ID" value="NZ_JACIIW010000008.1"/>
</dbReference>
<dbReference type="InterPro" id="IPR050498">
    <property type="entry name" value="Ycf3"/>
</dbReference>
<dbReference type="Gene3D" id="1.25.40.10">
    <property type="entry name" value="Tetratricopeptide repeat domain"/>
    <property type="match status" value="2"/>
</dbReference>
<evidence type="ECO:0000313" key="4">
    <source>
        <dbReference type="EMBL" id="RLP77203.1"/>
    </source>
</evidence>
<dbReference type="PANTHER" id="PTHR44858">
    <property type="entry name" value="TETRATRICOPEPTIDE REPEAT PROTEIN 6"/>
    <property type="match status" value="1"/>
</dbReference>
<evidence type="ECO:0000256" key="3">
    <source>
        <dbReference type="PROSITE-ProRule" id="PRU00339"/>
    </source>
</evidence>